<dbReference type="GO" id="GO:0005886">
    <property type="term" value="C:plasma membrane"/>
    <property type="evidence" value="ECO:0007669"/>
    <property type="project" value="TreeGrafter"/>
</dbReference>
<evidence type="ECO:0000313" key="6">
    <source>
        <dbReference type="Proteomes" id="UP000811899"/>
    </source>
</evidence>
<dbReference type="Pfam" id="PF00990">
    <property type="entry name" value="GGDEF"/>
    <property type="match status" value="1"/>
</dbReference>
<dbReference type="SMART" id="SM00267">
    <property type="entry name" value="GGDEF"/>
    <property type="match status" value="1"/>
</dbReference>
<feature type="domain" description="GGDEF" evidence="4">
    <location>
        <begin position="322"/>
        <end position="456"/>
    </location>
</feature>
<evidence type="ECO:0000313" key="5">
    <source>
        <dbReference type="EMBL" id="MBT0664467.1"/>
    </source>
</evidence>
<reference evidence="5 6" key="1">
    <citation type="submission" date="2021-05" db="EMBL/GenBank/DDBJ databases">
        <title>The draft genome of Geobacter pelophilus DSM 12255.</title>
        <authorList>
            <person name="Xu Z."/>
            <person name="Masuda Y."/>
            <person name="Itoh H."/>
            <person name="Senoo K."/>
        </authorList>
    </citation>
    <scope>NUCLEOTIDE SEQUENCE [LARGE SCALE GENOMIC DNA]</scope>
    <source>
        <strain evidence="5 6">DSM 12255</strain>
    </source>
</reference>
<dbReference type="InterPro" id="IPR011006">
    <property type="entry name" value="CheY-like_superfamily"/>
</dbReference>
<evidence type="ECO:0000256" key="2">
    <source>
        <dbReference type="PROSITE-ProRule" id="PRU00169"/>
    </source>
</evidence>
<dbReference type="InterPro" id="IPR029787">
    <property type="entry name" value="Nucleotide_cyclase"/>
</dbReference>
<dbReference type="NCBIfam" id="TIGR00254">
    <property type="entry name" value="GGDEF"/>
    <property type="match status" value="1"/>
</dbReference>
<evidence type="ECO:0000259" key="3">
    <source>
        <dbReference type="PROSITE" id="PS50110"/>
    </source>
</evidence>
<organism evidence="5 6">
    <name type="scientific">Geoanaerobacter pelophilus</name>
    <dbReference type="NCBI Taxonomy" id="60036"/>
    <lineage>
        <taxon>Bacteria</taxon>
        <taxon>Pseudomonadati</taxon>
        <taxon>Thermodesulfobacteriota</taxon>
        <taxon>Desulfuromonadia</taxon>
        <taxon>Geobacterales</taxon>
        <taxon>Geobacteraceae</taxon>
        <taxon>Geoanaerobacter</taxon>
    </lineage>
</organism>
<dbReference type="GO" id="GO:0052621">
    <property type="term" value="F:diguanylate cyclase activity"/>
    <property type="evidence" value="ECO:0007669"/>
    <property type="project" value="UniProtKB-EC"/>
</dbReference>
<dbReference type="GO" id="GO:0000160">
    <property type="term" value="P:phosphorelay signal transduction system"/>
    <property type="evidence" value="ECO:0007669"/>
    <property type="project" value="InterPro"/>
</dbReference>
<dbReference type="InterPro" id="IPR000160">
    <property type="entry name" value="GGDEF_dom"/>
</dbReference>
<feature type="modified residue" description="4-aspartylphosphate" evidence="2">
    <location>
        <position position="52"/>
    </location>
</feature>
<evidence type="ECO:0000259" key="4">
    <source>
        <dbReference type="PROSITE" id="PS50887"/>
    </source>
</evidence>
<proteinExistence type="predicted"/>
<dbReference type="InterPro" id="IPR029016">
    <property type="entry name" value="GAF-like_dom_sf"/>
</dbReference>
<gene>
    <name evidence="5" type="ORF">KI809_09165</name>
</gene>
<dbReference type="Gene3D" id="3.40.50.2300">
    <property type="match status" value="1"/>
</dbReference>
<dbReference type="SUPFAM" id="SSF52172">
    <property type="entry name" value="CheY-like"/>
    <property type="match status" value="1"/>
</dbReference>
<dbReference type="Gene3D" id="3.30.450.40">
    <property type="match status" value="1"/>
</dbReference>
<dbReference type="PANTHER" id="PTHR45138">
    <property type="entry name" value="REGULATORY COMPONENTS OF SENSORY TRANSDUCTION SYSTEM"/>
    <property type="match status" value="1"/>
</dbReference>
<dbReference type="RefSeq" id="WP_214171240.1">
    <property type="nucleotide sequence ID" value="NZ_JAHCVJ010000003.1"/>
</dbReference>
<keyword evidence="5" id="KW-0548">Nucleotidyltransferase</keyword>
<comment type="caution">
    <text evidence="5">The sequence shown here is derived from an EMBL/GenBank/DDBJ whole genome shotgun (WGS) entry which is preliminary data.</text>
</comment>
<evidence type="ECO:0000256" key="1">
    <source>
        <dbReference type="ARBA" id="ARBA00012528"/>
    </source>
</evidence>
<sequence length="459" mass="51981">MERILIVEDDLFFREIYSDLLKDEGYEVDTASSADDAFDLLSLKQFHVAVIDLVLQDASGLDVLEKIKQLDTAIEVIIVTGHANMETAIYALKHGARDYLVKPINHDEFKHAVSLCIKQRRLLDENLELRELVNLYQVSQAIANCLELDRLYTLVVDSLAKEVGTNRCIGYFSEEALFAIRELRGFNEEAAARLGELMFGRFKPADEQSVNQIFLPGCMDAEPDLGEIHDLHDLLILLVRINSVVQGVIMMFNEEGKRLDNSINQKNLSFLLDQSSLAYENAARYVSARNLVNIDELTGLFNYRYLEVAMEREVKRAERYGTNLSVIFLDIDQFKDINDTHGHLVGSKLLKEVGKLLKNSVREIDTVIRYGGDEYTILLVETGLETAAGVAERIRRSIERHRFLASDGMKIHITASLGYACYPEDTKSKMQLIELADQAMYRGKASGRNVVFSVAKTRQ</sequence>
<dbReference type="SUPFAM" id="SSF55781">
    <property type="entry name" value="GAF domain-like"/>
    <property type="match status" value="1"/>
</dbReference>
<dbReference type="SUPFAM" id="SSF55073">
    <property type="entry name" value="Nucleotide cyclase"/>
    <property type="match status" value="1"/>
</dbReference>
<dbReference type="GO" id="GO:1902201">
    <property type="term" value="P:negative regulation of bacterial-type flagellum-dependent cell motility"/>
    <property type="evidence" value="ECO:0007669"/>
    <property type="project" value="TreeGrafter"/>
</dbReference>
<dbReference type="PROSITE" id="PS50110">
    <property type="entry name" value="RESPONSE_REGULATORY"/>
    <property type="match status" value="1"/>
</dbReference>
<dbReference type="CDD" id="cd00156">
    <property type="entry name" value="REC"/>
    <property type="match status" value="1"/>
</dbReference>
<dbReference type="EC" id="2.7.7.65" evidence="1"/>
<dbReference type="InterPro" id="IPR050469">
    <property type="entry name" value="Diguanylate_Cyclase"/>
</dbReference>
<dbReference type="Pfam" id="PF00072">
    <property type="entry name" value="Response_reg"/>
    <property type="match status" value="1"/>
</dbReference>
<dbReference type="FunFam" id="3.30.70.270:FF:000001">
    <property type="entry name" value="Diguanylate cyclase domain protein"/>
    <property type="match status" value="1"/>
</dbReference>
<dbReference type="SMART" id="SM00448">
    <property type="entry name" value="REC"/>
    <property type="match status" value="1"/>
</dbReference>
<dbReference type="PANTHER" id="PTHR45138:SF6">
    <property type="entry name" value="DIGUANYLATE CYCLASE DGCN"/>
    <property type="match status" value="1"/>
</dbReference>
<feature type="domain" description="Response regulatory" evidence="3">
    <location>
        <begin position="3"/>
        <end position="117"/>
    </location>
</feature>
<dbReference type="CDD" id="cd01949">
    <property type="entry name" value="GGDEF"/>
    <property type="match status" value="1"/>
</dbReference>
<keyword evidence="2" id="KW-0597">Phosphoprotein</keyword>
<dbReference type="InterPro" id="IPR001789">
    <property type="entry name" value="Sig_transdc_resp-reg_receiver"/>
</dbReference>
<dbReference type="Gene3D" id="3.30.70.270">
    <property type="match status" value="1"/>
</dbReference>
<dbReference type="InterPro" id="IPR043128">
    <property type="entry name" value="Rev_trsase/Diguanyl_cyclase"/>
</dbReference>
<name>A0AAW4L4H5_9BACT</name>
<accession>A0AAW4L4H5</accession>
<keyword evidence="6" id="KW-1185">Reference proteome</keyword>
<dbReference type="GO" id="GO:0043709">
    <property type="term" value="P:cell adhesion involved in single-species biofilm formation"/>
    <property type="evidence" value="ECO:0007669"/>
    <property type="project" value="TreeGrafter"/>
</dbReference>
<protein>
    <recommendedName>
        <fullName evidence="1">diguanylate cyclase</fullName>
        <ecNumber evidence="1">2.7.7.65</ecNumber>
    </recommendedName>
</protein>
<dbReference type="EMBL" id="JAHCVJ010000003">
    <property type="protein sequence ID" value="MBT0664467.1"/>
    <property type="molecule type" value="Genomic_DNA"/>
</dbReference>
<dbReference type="AlphaFoldDB" id="A0AAW4L4H5"/>
<dbReference type="Proteomes" id="UP000811899">
    <property type="component" value="Unassembled WGS sequence"/>
</dbReference>
<dbReference type="PROSITE" id="PS50887">
    <property type="entry name" value="GGDEF"/>
    <property type="match status" value="1"/>
</dbReference>
<keyword evidence="5" id="KW-0808">Transferase</keyword>